<keyword evidence="2" id="KW-1185">Reference proteome</keyword>
<accession>A0ACC2F4N0</accession>
<protein>
    <submittedName>
        <fullName evidence="1">Uncharacterized protein</fullName>
    </submittedName>
</protein>
<evidence type="ECO:0000313" key="1">
    <source>
        <dbReference type="EMBL" id="KAJ7986338.1"/>
    </source>
</evidence>
<organism evidence="1 2">
    <name type="scientific">Dallia pectoralis</name>
    <name type="common">Alaska blackfish</name>
    <dbReference type="NCBI Taxonomy" id="75939"/>
    <lineage>
        <taxon>Eukaryota</taxon>
        <taxon>Metazoa</taxon>
        <taxon>Chordata</taxon>
        <taxon>Craniata</taxon>
        <taxon>Vertebrata</taxon>
        <taxon>Euteleostomi</taxon>
        <taxon>Actinopterygii</taxon>
        <taxon>Neopterygii</taxon>
        <taxon>Teleostei</taxon>
        <taxon>Protacanthopterygii</taxon>
        <taxon>Esociformes</taxon>
        <taxon>Umbridae</taxon>
        <taxon>Dallia</taxon>
    </lineage>
</organism>
<reference evidence="1" key="1">
    <citation type="submission" date="2021-05" db="EMBL/GenBank/DDBJ databases">
        <authorList>
            <person name="Pan Q."/>
            <person name="Jouanno E."/>
            <person name="Zahm M."/>
            <person name="Klopp C."/>
            <person name="Cabau C."/>
            <person name="Louis A."/>
            <person name="Berthelot C."/>
            <person name="Parey E."/>
            <person name="Roest Crollius H."/>
            <person name="Montfort J."/>
            <person name="Robinson-Rechavi M."/>
            <person name="Bouchez O."/>
            <person name="Lampietro C."/>
            <person name="Lopez Roques C."/>
            <person name="Donnadieu C."/>
            <person name="Postlethwait J."/>
            <person name="Bobe J."/>
            <person name="Dillon D."/>
            <person name="Chandos A."/>
            <person name="von Hippel F."/>
            <person name="Guiguen Y."/>
        </authorList>
    </citation>
    <scope>NUCLEOTIDE SEQUENCE</scope>
    <source>
        <strain evidence="1">YG-Jan2019</strain>
    </source>
</reference>
<dbReference type="EMBL" id="CM055761">
    <property type="protein sequence ID" value="KAJ7986338.1"/>
    <property type="molecule type" value="Genomic_DNA"/>
</dbReference>
<evidence type="ECO:0000313" key="2">
    <source>
        <dbReference type="Proteomes" id="UP001157502"/>
    </source>
</evidence>
<dbReference type="Proteomes" id="UP001157502">
    <property type="component" value="Chromosome 34"/>
</dbReference>
<proteinExistence type="predicted"/>
<gene>
    <name evidence="1" type="ORF">DPEC_G00338890</name>
</gene>
<name>A0ACC2F4N0_DALPE</name>
<sequence length="79" mass="8838">MLWTFALTLEEEEREKKISARTRKCGARECRLSGAVGRRETERGYCHGNPRSAAGGVASPIETEREEGVMRPDASELKE</sequence>
<comment type="caution">
    <text evidence="1">The sequence shown here is derived from an EMBL/GenBank/DDBJ whole genome shotgun (WGS) entry which is preliminary data.</text>
</comment>